<gene>
    <name evidence="1" type="ORF">MPNT_90058</name>
</gene>
<evidence type="ECO:0000313" key="1">
    <source>
        <dbReference type="EMBL" id="CAF0705319.1"/>
    </source>
</evidence>
<sequence>MFLILFLCMTGLTESTLRLVVTLEAIRRGLCYQACGLGAWVQLRLEVA</sequence>
<evidence type="ECO:0000313" key="2">
    <source>
        <dbReference type="Proteomes" id="UP000663859"/>
    </source>
</evidence>
<name>A0A8J2FXI6_9BACT</name>
<proteinExistence type="predicted"/>
<keyword evidence="2" id="KW-1185">Reference proteome</keyword>
<accession>A0A8J2FXI6</accession>
<dbReference type="EMBL" id="CAJNOB010000071">
    <property type="protein sequence ID" value="CAF0705319.1"/>
    <property type="molecule type" value="Genomic_DNA"/>
</dbReference>
<dbReference type="Proteomes" id="UP000663859">
    <property type="component" value="Unassembled WGS sequence"/>
</dbReference>
<reference evidence="1" key="1">
    <citation type="submission" date="2021-02" db="EMBL/GenBank/DDBJ databases">
        <authorList>
            <person name="Cremers G."/>
            <person name="Picone N."/>
        </authorList>
    </citation>
    <scope>NUCLEOTIDE SEQUENCE</scope>
    <source>
        <strain evidence="1">PQ17</strain>
    </source>
</reference>
<protein>
    <submittedName>
        <fullName evidence="1">Uncharacterized protein</fullName>
    </submittedName>
</protein>
<dbReference type="AlphaFoldDB" id="A0A8J2FXI6"/>
<dbReference type="RefSeq" id="WP_174582650.1">
    <property type="nucleotide sequence ID" value="NZ_CAJNOB010000071.1"/>
</dbReference>
<organism evidence="1 2">
    <name type="scientific">Candidatus Methylacidithermus pantelleriae</name>
    <dbReference type="NCBI Taxonomy" id="2744239"/>
    <lineage>
        <taxon>Bacteria</taxon>
        <taxon>Pseudomonadati</taxon>
        <taxon>Verrucomicrobiota</taxon>
        <taxon>Methylacidiphilae</taxon>
        <taxon>Methylacidiphilales</taxon>
        <taxon>Methylacidiphilaceae</taxon>
        <taxon>Candidatus Methylacidithermus</taxon>
    </lineage>
</organism>
<comment type="caution">
    <text evidence="1">The sequence shown here is derived from an EMBL/GenBank/DDBJ whole genome shotgun (WGS) entry which is preliminary data.</text>
</comment>